<dbReference type="Proteomes" id="UP001165064">
    <property type="component" value="Unassembled WGS sequence"/>
</dbReference>
<reference evidence="1" key="1">
    <citation type="submission" date="2023-04" db="EMBL/GenBank/DDBJ databases">
        <title>Ambrosiozyma monospora NBRC 10751.</title>
        <authorList>
            <person name="Ichikawa N."/>
            <person name="Sato H."/>
            <person name="Tonouchi N."/>
        </authorList>
    </citation>
    <scope>NUCLEOTIDE SEQUENCE</scope>
    <source>
        <strain evidence="1">NBRC 10751</strain>
    </source>
</reference>
<organism evidence="1 2">
    <name type="scientific">Ambrosiozyma monospora</name>
    <name type="common">Yeast</name>
    <name type="synonym">Endomycopsis monosporus</name>
    <dbReference type="NCBI Taxonomy" id="43982"/>
    <lineage>
        <taxon>Eukaryota</taxon>
        <taxon>Fungi</taxon>
        <taxon>Dikarya</taxon>
        <taxon>Ascomycota</taxon>
        <taxon>Saccharomycotina</taxon>
        <taxon>Pichiomycetes</taxon>
        <taxon>Pichiales</taxon>
        <taxon>Pichiaceae</taxon>
        <taxon>Ambrosiozyma</taxon>
    </lineage>
</organism>
<accession>A0ACB5THF1</accession>
<name>A0ACB5THF1_AMBMO</name>
<keyword evidence="2" id="KW-1185">Reference proteome</keyword>
<gene>
    <name evidence="1" type="ORF">Amon02_000835700</name>
</gene>
<evidence type="ECO:0000313" key="1">
    <source>
        <dbReference type="EMBL" id="GME88398.1"/>
    </source>
</evidence>
<proteinExistence type="predicted"/>
<evidence type="ECO:0000313" key="2">
    <source>
        <dbReference type="Proteomes" id="UP001165064"/>
    </source>
</evidence>
<dbReference type="EMBL" id="BSXS01007332">
    <property type="protein sequence ID" value="GME88398.1"/>
    <property type="molecule type" value="Genomic_DNA"/>
</dbReference>
<sequence>MPSIVCLLVSTSGFNYFSSSSNSTLISASVVTPNLVLDKDGVTLDIEEMNALYKKDLMKFLFESSRSDLIKFHSHFLQSYRGFRYLNPKKCDQDDQKELEYILQWYCQRSCYIIEHMAKLPGLQAGYPPPCKLNRVPFGFKPRDGFFIRKEGENTYEKYKTVEFKNPVSDDNISKFLNNEMDLSVEKSLSLQTKDTGGEFTTDNCFDTLRQLV</sequence>
<protein>
    <submittedName>
        <fullName evidence="1">Unnamed protein product</fullName>
    </submittedName>
</protein>
<comment type="caution">
    <text evidence="1">The sequence shown here is derived from an EMBL/GenBank/DDBJ whole genome shotgun (WGS) entry which is preliminary data.</text>
</comment>